<reference evidence="1 2" key="1">
    <citation type="journal article" date="2011" name="J. Bacteriol.">
        <title>Draft genome of the psychrotolerant acidophile Acidithiobacillus ferrivorans SS3.</title>
        <authorList>
            <person name="Liljeqvist M."/>
            <person name="Valdes J."/>
            <person name="Holmes D.S."/>
            <person name="Dopson M."/>
        </authorList>
    </citation>
    <scope>NUCLEOTIDE SEQUENCE [LARGE SCALE GENOMIC DNA]</scope>
    <source>
        <strain evidence="1 2">SS3</strain>
    </source>
</reference>
<proteinExistence type="predicted"/>
<dbReference type="EMBL" id="CP002985">
    <property type="protein sequence ID" value="AEM49039.1"/>
    <property type="molecule type" value="Genomic_DNA"/>
</dbReference>
<organism evidence="1 2">
    <name type="scientific">Acidithiobacillus ferrivorans SS3</name>
    <dbReference type="NCBI Taxonomy" id="743299"/>
    <lineage>
        <taxon>Bacteria</taxon>
        <taxon>Pseudomonadati</taxon>
        <taxon>Pseudomonadota</taxon>
        <taxon>Acidithiobacillia</taxon>
        <taxon>Acidithiobacillales</taxon>
        <taxon>Acidithiobacillaceae</taxon>
        <taxon>Acidithiobacillus</taxon>
    </lineage>
</organism>
<gene>
    <name evidence="1" type="ORF">Acife_2965</name>
</gene>
<dbReference type="HOGENOM" id="CLU_2696076_0_0_6"/>
<evidence type="ECO:0000313" key="1">
    <source>
        <dbReference type="EMBL" id="AEM49039.1"/>
    </source>
</evidence>
<sequence length="73" mass="8102">MMQAAELEGFTRNYSVPVPEGIPDGTHVKIIVLENAVPLSVQERGKRFKALLCEVAQGLDESDLARSRFNPFD</sequence>
<dbReference type="STRING" id="743299.Acife_2965"/>
<accession>G0JTS4</accession>
<dbReference type="KEGG" id="afi:Acife_2965"/>
<name>G0JTS4_9PROT</name>
<dbReference type="RefSeq" id="WP_014030281.1">
    <property type="nucleotide sequence ID" value="NC_015942.1"/>
</dbReference>
<evidence type="ECO:0000313" key="2">
    <source>
        <dbReference type="Proteomes" id="UP000009220"/>
    </source>
</evidence>
<dbReference type="AlphaFoldDB" id="G0JTS4"/>
<dbReference type="Proteomes" id="UP000009220">
    <property type="component" value="Chromosome"/>
</dbReference>
<protein>
    <submittedName>
        <fullName evidence="1">Uncharacterized protein</fullName>
    </submittedName>
</protein>